<evidence type="ECO:0000259" key="2">
    <source>
        <dbReference type="SMART" id="SM00062"/>
    </source>
</evidence>
<sequence length="282" mass="29714">MRRATLAIIAGLSIFCETASCREAQFVPAAAQLPSLPAPALAGAGRLLAIRGRGELLVCTAPDLPAISWRNARNGAMEGLDADMAHALAARLSVRPVFLDSPAGSAIAMLERGGCDLGMGGLGISGARAERVAFTKAYMAGPLAAVVPRASQRVAGWAELDRKGVVVAVIAGSVAEESMRQRLRQAELLPVRAPSVPEQEINAGRADVFVTDHADSWRLRGEGSWQVLDAPHSLADTLYAYAVPKGDPAWLAEVNGFLASARSDGTLFRAAQRWGLRPMLAE</sequence>
<comment type="caution">
    <text evidence="3">The sequence shown here is derived from an EMBL/GenBank/DDBJ whole genome shotgun (WGS) entry which is preliminary data.</text>
</comment>
<keyword evidence="4" id="KW-1185">Reference proteome</keyword>
<dbReference type="CDD" id="cd13530">
    <property type="entry name" value="PBP2_peptides_like"/>
    <property type="match status" value="1"/>
</dbReference>
<dbReference type="SMART" id="SM00062">
    <property type="entry name" value="PBPb"/>
    <property type="match status" value="1"/>
</dbReference>
<dbReference type="InterPro" id="IPR001638">
    <property type="entry name" value="Solute-binding_3/MltF_N"/>
</dbReference>
<feature type="domain" description="Solute-binding protein family 3/N-terminal" evidence="2">
    <location>
        <begin position="55"/>
        <end position="278"/>
    </location>
</feature>
<reference evidence="3 4" key="1">
    <citation type="submission" date="2021-03" db="EMBL/GenBank/DDBJ databases">
        <authorList>
            <person name="So Y."/>
        </authorList>
    </citation>
    <scope>NUCLEOTIDE SEQUENCE [LARGE SCALE GENOMIC DNA]</scope>
    <source>
        <strain evidence="3 4">SSH11</strain>
    </source>
</reference>
<dbReference type="PANTHER" id="PTHR35936">
    <property type="entry name" value="MEMBRANE-BOUND LYTIC MUREIN TRANSGLYCOSYLASE F"/>
    <property type="match status" value="1"/>
</dbReference>
<proteinExistence type="predicted"/>
<dbReference type="Pfam" id="PF00497">
    <property type="entry name" value="SBP_bac_3"/>
    <property type="match status" value="1"/>
</dbReference>
<evidence type="ECO:0000256" key="1">
    <source>
        <dbReference type="ARBA" id="ARBA00022729"/>
    </source>
</evidence>
<dbReference type="PANTHER" id="PTHR35936:SF17">
    <property type="entry name" value="ARGININE-BINDING EXTRACELLULAR PROTEIN ARTP"/>
    <property type="match status" value="1"/>
</dbReference>
<protein>
    <submittedName>
        <fullName evidence="3">Amino acid ABC transporter substrate-binding protein</fullName>
    </submittedName>
</protein>
<evidence type="ECO:0000313" key="3">
    <source>
        <dbReference type="EMBL" id="MBP0446667.1"/>
    </source>
</evidence>
<organism evidence="3 4">
    <name type="scientific">Pararoseomonas baculiformis</name>
    <dbReference type="NCBI Taxonomy" id="2820812"/>
    <lineage>
        <taxon>Bacteria</taxon>
        <taxon>Pseudomonadati</taxon>
        <taxon>Pseudomonadota</taxon>
        <taxon>Alphaproteobacteria</taxon>
        <taxon>Acetobacterales</taxon>
        <taxon>Acetobacteraceae</taxon>
        <taxon>Pararoseomonas</taxon>
    </lineage>
</organism>
<dbReference type="Proteomes" id="UP000681594">
    <property type="component" value="Unassembled WGS sequence"/>
</dbReference>
<accession>A0ABS4AI10</accession>
<dbReference type="RefSeq" id="WP_209380931.1">
    <property type="nucleotide sequence ID" value="NZ_JAGIZB010000019.1"/>
</dbReference>
<dbReference type="SUPFAM" id="SSF53850">
    <property type="entry name" value="Periplasmic binding protein-like II"/>
    <property type="match status" value="1"/>
</dbReference>
<name>A0ABS4AI10_9PROT</name>
<dbReference type="EMBL" id="JAGIZB010000019">
    <property type="protein sequence ID" value="MBP0446667.1"/>
    <property type="molecule type" value="Genomic_DNA"/>
</dbReference>
<keyword evidence="1" id="KW-0732">Signal</keyword>
<dbReference type="Gene3D" id="3.40.190.10">
    <property type="entry name" value="Periplasmic binding protein-like II"/>
    <property type="match status" value="2"/>
</dbReference>
<evidence type="ECO:0000313" key="4">
    <source>
        <dbReference type="Proteomes" id="UP000681594"/>
    </source>
</evidence>
<gene>
    <name evidence="3" type="ORF">J8J14_17975</name>
</gene>